<comment type="caution">
    <text evidence="2">The sequence shown here is derived from an EMBL/GenBank/DDBJ whole genome shotgun (WGS) entry which is preliminary data.</text>
</comment>
<accession>A0ABQ5S8I0</accession>
<protein>
    <submittedName>
        <fullName evidence="2">Uncharacterized protein</fullName>
    </submittedName>
</protein>
<dbReference type="EMBL" id="BSDZ01000028">
    <property type="protein sequence ID" value="GLI66222.1"/>
    <property type="molecule type" value="Genomic_DNA"/>
</dbReference>
<reference evidence="2 3" key="1">
    <citation type="journal article" date="2023" name="IScience">
        <title>Expanded male sex-determining region conserved during the evolution of homothallism in the green alga Volvox.</title>
        <authorList>
            <person name="Yamamoto K."/>
            <person name="Matsuzaki R."/>
            <person name="Mahakham W."/>
            <person name="Heman W."/>
            <person name="Sekimoto H."/>
            <person name="Kawachi M."/>
            <person name="Minakuchi Y."/>
            <person name="Toyoda A."/>
            <person name="Nozaki H."/>
        </authorList>
    </citation>
    <scope>NUCLEOTIDE SEQUENCE [LARGE SCALE GENOMIC DNA]</scope>
    <source>
        <strain evidence="2 3">NIES-4468</strain>
    </source>
</reference>
<sequence length="132" mass="13317">TALRSPAAAAASDDDEYDIDGKGDIDGGDVAAEGHLVRLSSGATTCTEGPSHGHSPTTAWWMVTARMQPPSRILCREDLNAAAAGPAETGPPSAPATGNERRLVPLSTSAIFASNGDGGPDPSVGRLSSPSH</sequence>
<evidence type="ECO:0000313" key="2">
    <source>
        <dbReference type="EMBL" id="GLI66222.1"/>
    </source>
</evidence>
<feature type="region of interest" description="Disordered" evidence="1">
    <location>
        <begin position="81"/>
        <end position="132"/>
    </location>
</feature>
<feature type="region of interest" description="Disordered" evidence="1">
    <location>
        <begin position="1"/>
        <end position="27"/>
    </location>
</feature>
<keyword evidence="3" id="KW-1185">Reference proteome</keyword>
<evidence type="ECO:0000256" key="1">
    <source>
        <dbReference type="SAM" id="MobiDB-lite"/>
    </source>
</evidence>
<evidence type="ECO:0000313" key="3">
    <source>
        <dbReference type="Proteomes" id="UP001165090"/>
    </source>
</evidence>
<feature type="non-terminal residue" evidence="2">
    <location>
        <position position="1"/>
    </location>
</feature>
<dbReference type="Proteomes" id="UP001165090">
    <property type="component" value="Unassembled WGS sequence"/>
</dbReference>
<organism evidence="2 3">
    <name type="scientific">Volvox africanus</name>
    <dbReference type="NCBI Taxonomy" id="51714"/>
    <lineage>
        <taxon>Eukaryota</taxon>
        <taxon>Viridiplantae</taxon>
        <taxon>Chlorophyta</taxon>
        <taxon>core chlorophytes</taxon>
        <taxon>Chlorophyceae</taxon>
        <taxon>CS clade</taxon>
        <taxon>Chlamydomonadales</taxon>
        <taxon>Volvocaceae</taxon>
        <taxon>Volvox</taxon>
    </lineage>
</organism>
<feature type="compositionally biased region" description="Low complexity" evidence="1">
    <location>
        <begin position="81"/>
        <end position="98"/>
    </location>
</feature>
<name>A0ABQ5S8I0_9CHLO</name>
<gene>
    <name evidence="2" type="ORF">VaNZ11_009917</name>
</gene>
<proteinExistence type="predicted"/>